<dbReference type="CDD" id="cd03311">
    <property type="entry name" value="CIMS_C_terminal_like"/>
    <property type="match status" value="1"/>
</dbReference>
<accession>A0A9X4H6K7</accession>
<dbReference type="Pfam" id="PF08267">
    <property type="entry name" value="Meth_synt_1"/>
    <property type="match status" value="1"/>
</dbReference>
<evidence type="ECO:0000313" key="16">
    <source>
        <dbReference type="EMBL" id="MDF9408549.1"/>
    </source>
</evidence>
<feature type="binding site" evidence="12">
    <location>
        <position position="642"/>
    </location>
    <ligand>
        <name>Zn(2+)</name>
        <dbReference type="ChEBI" id="CHEBI:29105"/>
        <label>1</label>
        <note>catalytic</note>
    </ligand>
</feature>
<feature type="binding site" evidence="10 11">
    <location>
        <begin position="432"/>
        <end position="434"/>
    </location>
    <ligand>
        <name>L-methionine</name>
        <dbReference type="ChEBI" id="CHEBI:57844"/>
    </ligand>
</feature>
<feature type="binding site" evidence="10">
    <location>
        <position position="606"/>
    </location>
    <ligand>
        <name>5-methyltetrahydropteroyltri-L-glutamate</name>
        <dbReference type="ChEBI" id="CHEBI:58207"/>
    </ligand>
</feature>
<feature type="binding site" evidence="10 11">
    <location>
        <position position="485"/>
    </location>
    <ligand>
        <name>L-methionine</name>
        <dbReference type="ChEBI" id="CHEBI:57844"/>
    </ligand>
</feature>
<proteinExistence type="inferred from homology"/>
<keyword evidence="8 10" id="KW-0862">Zinc</keyword>
<dbReference type="NCBIfam" id="NF003556">
    <property type="entry name" value="PRK05222.1"/>
    <property type="match status" value="1"/>
</dbReference>
<evidence type="ECO:0000256" key="11">
    <source>
        <dbReference type="PIRSR" id="PIRSR000382-1"/>
    </source>
</evidence>
<dbReference type="CDD" id="cd03312">
    <property type="entry name" value="CIMS_N_terminal_like"/>
    <property type="match status" value="1"/>
</dbReference>
<keyword evidence="7 10" id="KW-0479">Metal-binding</keyword>
<comment type="catalytic activity">
    <reaction evidence="10">
        <text>5-methyltetrahydropteroyltri-L-glutamate + L-homocysteine = tetrahydropteroyltri-L-glutamate + L-methionine</text>
        <dbReference type="Rhea" id="RHEA:21196"/>
        <dbReference type="ChEBI" id="CHEBI:57844"/>
        <dbReference type="ChEBI" id="CHEBI:58140"/>
        <dbReference type="ChEBI" id="CHEBI:58199"/>
        <dbReference type="ChEBI" id="CHEBI:58207"/>
        <dbReference type="EC" id="2.1.1.14"/>
    </reaction>
</comment>
<feature type="active site" description="Proton donor" evidence="10 13">
    <location>
        <position position="695"/>
    </location>
</feature>
<keyword evidence="5 10" id="KW-0028">Amino-acid biosynthesis</keyword>
<keyword evidence="10" id="KW-0677">Repeat</keyword>
<evidence type="ECO:0000256" key="2">
    <source>
        <dbReference type="ARBA" id="ARBA00004681"/>
    </source>
</evidence>
<feature type="binding site" evidence="12">
    <location>
        <position position="727"/>
    </location>
    <ligand>
        <name>Zn(2+)</name>
        <dbReference type="ChEBI" id="CHEBI:29105"/>
        <label>1</label>
        <note>catalytic</note>
    </ligand>
</feature>
<keyword evidence="4 10" id="KW-0489">Methyltransferase</keyword>
<feature type="binding site" evidence="10">
    <location>
        <position position="642"/>
    </location>
    <ligand>
        <name>Zn(2+)</name>
        <dbReference type="ChEBI" id="CHEBI:29105"/>
        <note>catalytic</note>
    </ligand>
</feature>
<evidence type="ECO:0000256" key="6">
    <source>
        <dbReference type="ARBA" id="ARBA00022679"/>
    </source>
</evidence>
<organism evidence="16 17">
    <name type="scientific">Pelotomaculum isophthalicicum JI</name>
    <dbReference type="NCBI Taxonomy" id="947010"/>
    <lineage>
        <taxon>Bacteria</taxon>
        <taxon>Bacillati</taxon>
        <taxon>Bacillota</taxon>
        <taxon>Clostridia</taxon>
        <taxon>Eubacteriales</taxon>
        <taxon>Desulfotomaculaceae</taxon>
        <taxon>Pelotomaculum</taxon>
    </lineage>
</organism>
<feature type="binding site" evidence="10 11">
    <location>
        <position position="600"/>
    </location>
    <ligand>
        <name>L-homocysteine</name>
        <dbReference type="ChEBI" id="CHEBI:58199"/>
    </ligand>
</feature>
<comment type="caution">
    <text evidence="16">The sequence shown here is derived from an EMBL/GenBank/DDBJ whole genome shotgun (WGS) entry which is preliminary data.</text>
</comment>
<dbReference type="FunFam" id="3.20.20.210:FF:000002">
    <property type="entry name" value="5-methyltetrahydropteroyltriglutamate--homocysteine methyltransferase"/>
    <property type="match status" value="1"/>
</dbReference>
<feature type="binding site" evidence="10 11">
    <location>
        <position position="600"/>
    </location>
    <ligand>
        <name>L-methionine</name>
        <dbReference type="ChEBI" id="CHEBI:57844"/>
    </ligand>
</feature>
<dbReference type="EC" id="2.1.1.14" evidence="10"/>
<feature type="binding site" evidence="12">
    <location>
        <position position="644"/>
    </location>
    <ligand>
        <name>Zn(2+)</name>
        <dbReference type="ChEBI" id="CHEBI:29105"/>
        <label>1</label>
        <note>catalytic</note>
    </ligand>
</feature>
<feature type="domain" description="Cobalamin-independent methionine synthase MetE C-terminal/archaeal" evidence="14">
    <location>
        <begin position="427"/>
        <end position="749"/>
    </location>
</feature>
<dbReference type="GO" id="GO:0032259">
    <property type="term" value="P:methylation"/>
    <property type="evidence" value="ECO:0007669"/>
    <property type="project" value="UniProtKB-KW"/>
</dbReference>
<feature type="binding site" evidence="12">
    <location>
        <position position="666"/>
    </location>
    <ligand>
        <name>Zn(2+)</name>
        <dbReference type="ChEBI" id="CHEBI:29105"/>
        <label>1</label>
        <note>catalytic</note>
    </ligand>
</feature>
<dbReference type="RefSeq" id="WP_277443877.1">
    <property type="nucleotide sequence ID" value="NZ_JAKOAV010000015.1"/>
</dbReference>
<feature type="binding site" evidence="10 11">
    <location>
        <begin position="516"/>
        <end position="517"/>
    </location>
    <ligand>
        <name>5-methyltetrahydropteroyltri-L-glutamate</name>
        <dbReference type="ChEBI" id="CHEBI:58207"/>
    </ligand>
</feature>
<comment type="similarity">
    <text evidence="3 10">Belongs to the vitamin-B12 independent methionine synthase family.</text>
</comment>
<feature type="binding site" evidence="10 11">
    <location>
        <begin position="432"/>
        <end position="434"/>
    </location>
    <ligand>
        <name>L-homocysteine</name>
        <dbReference type="ChEBI" id="CHEBI:58199"/>
    </ligand>
</feature>
<feature type="binding site" evidence="11">
    <location>
        <position position="118"/>
    </location>
    <ligand>
        <name>5-methyltetrahydropteroyltri-L-glutamate</name>
        <dbReference type="ChEBI" id="CHEBI:58207"/>
    </ligand>
</feature>
<dbReference type="SUPFAM" id="SSF51726">
    <property type="entry name" value="UROD/MetE-like"/>
    <property type="match status" value="2"/>
</dbReference>
<feature type="binding site" evidence="10">
    <location>
        <position position="727"/>
    </location>
    <ligand>
        <name>Zn(2+)</name>
        <dbReference type="ChEBI" id="CHEBI:29105"/>
        <note>catalytic</note>
    </ligand>
</feature>
<protein>
    <recommendedName>
        <fullName evidence="10">5-methyltetrahydropteroyltriglutamate--homocysteine methyltransferase</fullName>
        <ecNumber evidence="10">2.1.1.14</ecNumber>
    </recommendedName>
    <alternativeName>
        <fullName evidence="10">Cobalamin-independent methionine synthase</fullName>
    </alternativeName>
    <alternativeName>
        <fullName evidence="10">Methionine synthase, vitamin-B12 independent isozyme</fullName>
    </alternativeName>
</protein>
<dbReference type="HAMAP" id="MF_00172">
    <property type="entry name" value="Meth_synth"/>
    <property type="match status" value="1"/>
</dbReference>
<evidence type="ECO:0000256" key="13">
    <source>
        <dbReference type="PIRSR" id="PIRSR000382-3"/>
    </source>
</evidence>
<feature type="binding site" evidence="10">
    <location>
        <position position="644"/>
    </location>
    <ligand>
        <name>Zn(2+)</name>
        <dbReference type="ChEBI" id="CHEBI:29105"/>
        <note>catalytic</note>
    </ligand>
</feature>
<dbReference type="InterPro" id="IPR002629">
    <property type="entry name" value="Met_Synth_C/arc"/>
</dbReference>
<dbReference type="GO" id="GO:0008270">
    <property type="term" value="F:zinc ion binding"/>
    <property type="evidence" value="ECO:0007669"/>
    <property type="project" value="InterPro"/>
</dbReference>
<dbReference type="AlphaFoldDB" id="A0A9X4H6K7"/>
<evidence type="ECO:0000259" key="15">
    <source>
        <dbReference type="Pfam" id="PF08267"/>
    </source>
</evidence>
<keyword evidence="17" id="KW-1185">Reference proteome</keyword>
<evidence type="ECO:0000256" key="3">
    <source>
        <dbReference type="ARBA" id="ARBA00009553"/>
    </source>
</evidence>
<feature type="binding site" evidence="10 11">
    <location>
        <position position="562"/>
    </location>
    <ligand>
        <name>5-methyltetrahydropteroyltri-L-glutamate</name>
        <dbReference type="ChEBI" id="CHEBI:58207"/>
    </ligand>
</feature>
<evidence type="ECO:0000256" key="12">
    <source>
        <dbReference type="PIRSR" id="PIRSR000382-2"/>
    </source>
</evidence>
<gene>
    <name evidence="10 16" type="primary">metE</name>
    <name evidence="16" type="ORF">L7E55_09285</name>
</gene>
<dbReference type="Pfam" id="PF01717">
    <property type="entry name" value="Meth_synt_2"/>
    <property type="match status" value="1"/>
</dbReference>
<dbReference type="PANTHER" id="PTHR30519">
    <property type="entry name" value="5-METHYLTETRAHYDROPTEROYLTRIGLUTAMATE--HOMOCYSTEINE METHYLTRANSFERASE"/>
    <property type="match status" value="1"/>
</dbReference>
<evidence type="ECO:0000256" key="10">
    <source>
        <dbReference type="HAMAP-Rule" id="MF_00172"/>
    </source>
</evidence>
<reference evidence="16" key="1">
    <citation type="submission" date="2022-02" db="EMBL/GenBank/DDBJ databases">
        <authorList>
            <person name="Leng L."/>
        </authorList>
    </citation>
    <scope>NUCLEOTIDE SEQUENCE</scope>
    <source>
        <strain evidence="16">JI</strain>
    </source>
</reference>
<dbReference type="NCBIfam" id="TIGR01371">
    <property type="entry name" value="met_syn_B12ind"/>
    <property type="match status" value="1"/>
</dbReference>
<feature type="domain" description="Cobalamin-independent methionine synthase MetE N-terminal" evidence="15">
    <location>
        <begin position="3"/>
        <end position="311"/>
    </location>
</feature>
<evidence type="ECO:0000259" key="14">
    <source>
        <dbReference type="Pfam" id="PF01717"/>
    </source>
</evidence>
<feature type="binding site" evidence="10">
    <location>
        <position position="113"/>
    </location>
    <ligand>
        <name>5-methyltetrahydropteroyltri-L-glutamate</name>
        <dbReference type="ChEBI" id="CHEBI:58207"/>
    </ligand>
</feature>
<evidence type="ECO:0000256" key="5">
    <source>
        <dbReference type="ARBA" id="ARBA00022605"/>
    </source>
</evidence>
<feature type="binding site" evidence="11">
    <location>
        <position position="18"/>
    </location>
    <ligand>
        <name>5-methyltetrahydropteroyltri-L-glutamate</name>
        <dbReference type="ChEBI" id="CHEBI:58207"/>
    </ligand>
</feature>
<feature type="binding site" evidence="10">
    <location>
        <position position="485"/>
    </location>
    <ligand>
        <name>L-homocysteine</name>
        <dbReference type="ChEBI" id="CHEBI:58199"/>
    </ligand>
</feature>
<comment type="pathway">
    <text evidence="2 10">Amino-acid biosynthesis; L-methionine biosynthesis via de novo pathway; L-methionine from L-homocysteine (MetE route): step 1/1.</text>
</comment>
<feature type="binding site" evidence="10">
    <location>
        <begin position="15"/>
        <end position="18"/>
    </location>
    <ligand>
        <name>5-methyltetrahydropteroyltri-L-glutamate</name>
        <dbReference type="ChEBI" id="CHEBI:58207"/>
    </ligand>
</feature>
<dbReference type="GO" id="GO:0003871">
    <property type="term" value="F:5-methyltetrahydropteroyltriglutamate-homocysteine S-methyltransferase activity"/>
    <property type="evidence" value="ECO:0007669"/>
    <property type="project" value="UniProtKB-UniRule"/>
</dbReference>
<dbReference type="Proteomes" id="UP001154312">
    <property type="component" value="Unassembled WGS sequence"/>
</dbReference>
<comment type="function">
    <text evidence="1 10">Catalyzes the transfer of a methyl group from 5-methyltetrahydrofolate to homocysteine resulting in methionine formation.</text>
</comment>
<comment type="cofactor">
    <cofactor evidence="10">
        <name>Zn(2+)</name>
        <dbReference type="ChEBI" id="CHEBI:29105"/>
    </cofactor>
    <text evidence="10">Binds 1 zinc ion per subunit.</text>
</comment>
<evidence type="ECO:0000256" key="9">
    <source>
        <dbReference type="ARBA" id="ARBA00023167"/>
    </source>
</evidence>
<feature type="binding site" evidence="10">
    <location>
        <position position="666"/>
    </location>
    <ligand>
        <name>Zn(2+)</name>
        <dbReference type="ChEBI" id="CHEBI:29105"/>
        <note>catalytic</note>
    </ligand>
</feature>
<dbReference type="GO" id="GO:0009086">
    <property type="term" value="P:methionine biosynthetic process"/>
    <property type="evidence" value="ECO:0007669"/>
    <property type="project" value="UniProtKB-UniRule"/>
</dbReference>
<dbReference type="PIRSF" id="PIRSF000382">
    <property type="entry name" value="MeTrfase_B12_ind"/>
    <property type="match status" value="1"/>
</dbReference>
<evidence type="ECO:0000313" key="17">
    <source>
        <dbReference type="Proteomes" id="UP001154312"/>
    </source>
</evidence>
<dbReference type="EMBL" id="JAKOAV010000015">
    <property type="protein sequence ID" value="MDF9408549.1"/>
    <property type="molecule type" value="Genomic_DNA"/>
</dbReference>
<evidence type="ECO:0000256" key="1">
    <source>
        <dbReference type="ARBA" id="ARBA00002777"/>
    </source>
</evidence>
<comment type="cofactor">
    <cofactor evidence="12">
        <name>Zn(2+)</name>
        <dbReference type="ChEBI" id="CHEBI:29105"/>
    </cofactor>
    <text evidence="12">Binds 2 Zn(2+) ions per subunit.</text>
</comment>
<dbReference type="InterPro" id="IPR006276">
    <property type="entry name" value="Cobalamin-indep_Met_synthase"/>
</dbReference>
<name>A0A9X4H6K7_9FIRM</name>
<keyword evidence="9 10" id="KW-0486">Methionine biosynthesis</keyword>
<dbReference type="InterPro" id="IPR013215">
    <property type="entry name" value="Cbl-indep_Met_Synth_N"/>
</dbReference>
<evidence type="ECO:0000256" key="4">
    <source>
        <dbReference type="ARBA" id="ARBA00022603"/>
    </source>
</evidence>
<dbReference type="Gene3D" id="3.20.20.210">
    <property type="match status" value="2"/>
</dbReference>
<evidence type="ECO:0000256" key="7">
    <source>
        <dbReference type="ARBA" id="ARBA00022723"/>
    </source>
</evidence>
<keyword evidence="6 10" id="KW-0808">Transferase</keyword>
<sequence>METHVLGFPRIGVNRELKTALERYWKGAISETELLAVGDELKKRHWRVQQESGLSLVATGDFSFYDQVLDTIAMLGAIPERFGRNDGNGNLVAYFHMARGNVIENTPAMEMTKWFDSNYHYIVPEFTPSLSIHLASEKIIEETRHAISLGYRPKPVLLGPITFLCLGKEYDGAKRWDKLDDITTVYCEVIRKLAPLCDWVQIDEPILCTDLPEVASSVFIPTYQTLKAAAGSSKLLLATYFGELRENLNLALESGCDGLHIDLAQGKGQLNMVLGQIPDTMWLSLGIVAGRNIWKTDLRSSLDLLQSVEKRIGRDRLMIASSCSLLHVPVDLSHETELDQEVKNWLAFAVQKCDEIKILYDVFAGDNRDRELLENYEALQSHRNNPKVYRKEVRQRVASLASDMLYRRSPYADRGREREKWLKLPLFPTTTIGSFPQTREIRSTRLKFKRGQIDSKQYEDFLKSEIRAAVKRQEKLGLDVLVHGEPERNDMVEYFGQQLDGFCFTRNGWVQSYGNRCVKPPVIIGDVSRPEPMTVKWITYAQSLTDKPVKGMLTGPVTILCWSFVRDDLPRSEVCQQIALAIRDEVLDLEKAGISIIQIDEAAFREGLPLRKNDHDTYLRWAVDCFRLTVSGVSDRTQIHTHMCYSEFNTIVNWIAEMDADVISIESSRSKMELLEAFKEFEYPREIGPGVYDIHSPRIPTVEEIKDLLKAALQVIPPHSLWINPDCGLKTRDWVEALPSLRNLITAAKQLRTEYSSDNP</sequence>
<evidence type="ECO:0000256" key="8">
    <source>
        <dbReference type="ARBA" id="ARBA00022833"/>
    </source>
</evidence>
<dbReference type="InterPro" id="IPR038071">
    <property type="entry name" value="UROD/MetE-like_sf"/>
</dbReference>